<organism evidence="2 3">
    <name type="scientific">Rubroshorea leprosula</name>
    <dbReference type="NCBI Taxonomy" id="152421"/>
    <lineage>
        <taxon>Eukaryota</taxon>
        <taxon>Viridiplantae</taxon>
        <taxon>Streptophyta</taxon>
        <taxon>Embryophyta</taxon>
        <taxon>Tracheophyta</taxon>
        <taxon>Spermatophyta</taxon>
        <taxon>Magnoliopsida</taxon>
        <taxon>eudicotyledons</taxon>
        <taxon>Gunneridae</taxon>
        <taxon>Pentapetalae</taxon>
        <taxon>rosids</taxon>
        <taxon>malvids</taxon>
        <taxon>Malvales</taxon>
        <taxon>Dipterocarpaceae</taxon>
        <taxon>Rubroshorea</taxon>
    </lineage>
</organism>
<dbReference type="EMBL" id="BPVZ01000053">
    <property type="protein sequence ID" value="GKV19740.1"/>
    <property type="molecule type" value="Genomic_DNA"/>
</dbReference>
<dbReference type="AlphaFoldDB" id="A0AAV5K8X8"/>
<gene>
    <name evidence="2" type="ORF">SLEP1_g29964</name>
</gene>
<evidence type="ECO:0000313" key="3">
    <source>
        <dbReference type="Proteomes" id="UP001054252"/>
    </source>
</evidence>
<comment type="caution">
    <text evidence="2">The sequence shown here is derived from an EMBL/GenBank/DDBJ whole genome shotgun (WGS) entry which is preliminary data.</text>
</comment>
<accession>A0AAV5K8X8</accession>
<dbReference type="Proteomes" id="UP001054252">
    <property type="component" value="Unassembled WGS sequence"/>
</dbReference>
<reference evidence="2 3" key="1">
    <citation type="journal article" date="2021" name="Commun. Biol.">
        <title>The genome of Shorea leprosula (Dipterocarpaceae) highlights the ecological relevance of drought in aseasonal tropical rainforests.</title>
        <authorList>
            <person name="Ng K.K.S."/>
            <person name="Kobayashi M.J."/>
            <person name="Fawcett J.A."/>
            <person name="Hatakeyama M."/>
            <person name="Paape T."/>
            <person name="Ng C.H."/>
            <person name="Ang C.C."/>
            <person name="Tnah L.H."/>
            <person name="Lee C.T."/>
            <person name="Nishiyama T."/>
            <person name="Sese J."/>
            <person name="O'Brien M.J."/>
            <person name="Copetti D."/>
            <person name="Mohd Noor M.I."/>
            <person name="Ong R.C."/>
            <person name="Putra M."/>
            <person name="Sireger I.Z."/>
            <person name="Indrioko S."/>
            <person name="Kosugi Y."/>
            <person name="Izuno A."/>
            <person name="Isagi Y."/>
            <person name="Lee S.L."/>
            <person name="Shimizu K.K."/>
        </authorList>
    </citation>
    <scope>NUCLEOTIDE SEQUENCE [LARGE SCALE GENOMIC DNA]</scope>
    <source>
        <strain evidence="2">214</strain>
    </source>
</reference>
<keyword evidence="3" id="KW-1185">Reference proteome</keyword>
<evidence type="ECO:0000313" key="2">
    <source>
        <dbReference type="EMBL" id="GKV19740.1"/>
    </source>
</evidence>
<name>A0AAV5K8X8_9ROSI</name>
<sequence length="106" mass="10714">MDEANLMISIEPQGEAFNVGETRKFYYFHIPFDCAGIPWMSSGIVGNVGNVGLGSSGNSGLRIDENSGNGGNSTSVSGGSSGNSGLGSSSNSGTRCLGISGKVMSK</sequence>
<evidence type="ECO:0000256" key="1">
    <source>
        <dbReference type="SAM" id="MobiDB-lite"/>
    </source>
</evidence>
<protein>
    <submittedName>
        <fullName evidence="2">Uncharacterized protein</fullName>
    </submittedName>
</protein>
<feature type="region of interest" description="Disordered" evidence="1">
    <location>
        <begin position="59"/>
        <end position="106"/>
    </location>
</feature>
<proteinExistence type="predicted"/>